<keyword evidence="9 17" id="KW-0418">Kinase</keyword>
<keyword evidence="11 15" id="KW-1133">Transmembrane helix</keyword>
<dbReference type="InterPro" id="IPR004358">
    <property type="entry name" value="Sig_transdc_His_kin-like_C"/>
</dbReference>
<dbReference type="GO" id="GO:0005886">
    <property type="term" value="C:plasma membrane"/>
    <property type="evidence" value="ECO:0007669"/>
    <property type="project" value="UniProtKB-SubCell"/>
</dbReference>
<comment type="caution">
    <text evidence="17">The sequence shown here is derived from an EMBL/GenBank/DDBJ whole genome shotgun (WGS) entry which is preliminary data.</text>
</comment>
<organism evidence="17 18">
    <name type="scientific">Paenactinomyces guangxiensis</name>
    <dbReference type="NCBI Taxonomy" id="1490290"/>
    <lineage>
        <taxon>Bacteria</taxon>
        <taxon>Bacillati</taxon>
        <taxon>Bacillota</taxon>
        <taxon>Bacilli</taxon>
        <taxon>Bacillales</taxon>
        <taxon>Thermoactinomycetaceae</taxon>
        <taxon>Paenactinomyces</taxon>
    </lineage>
</organism>
<keyword evidence="8" id="KW-0547">Nucleotide-binding</keyword>
<evidence type="ECO:0000256" key="2">
    <source>
        <dbReference type="ARBA" id="ARBA00004651"/>
    </source>
</evidence>
<dbReference type="PANTHER" id="PTHR45453:SF2">
    <property type="entry name" value="HISTIDINE KINASE"/>
    <property type="match status" value="1"/>
</dbReference>
<dbReference type="EMBL" id="JACEIQ010000003">
    <property type="protein sequence ID" value="MBA4493661.1"/>
    <property type="molecule type" value="Genomic_DNA"/>
</dbReference>
<dbReference type="RefSeq" id="WP_181750899.1">
    <property type="nucleotide sequence ID" value="NZ_JACEIQ010000003.1"/>
</dbReference>
<dbReference type="Gene3D" id="3.30.565.10">
    <property type="entry name" value="Histidine kinase-like ATPase, C-terminal domain"/>
    <property type="match status" value="1"/>
</dbReference>
<evidence type="ECO:0000256" key="10">
    <source>
        <dbReference type="ARBA" id="ARBA00022840"/>
    </source>
</evidence>
<keyword evidence="14" id="KW-0175">Coiled coil</keyword>
<evidence type="ECO:0000256" key="14">
    <source>
        <dbReference type="SAM" id="Coils"/>
    </source>
</evidence>
<evidence type="ECO:0000256" key="1">
    <source>
        <dbReference type="ARBA" id="ARBA00000085"/>
    </source>
</evidence>
<evidence type="ECO:0000256" key="3">
    <source>
        <dbReference type="ARBA" id="ARBA00012438"/>
    </source>
</evidence>
<dbReference type="InterPro" id="IPR003594">
    <property type="entry name" value="HATPase_dom"/>
</dbReference>
<dbReference type="GO" id="GO:0004721">
    <property type="term" value="F:phosphoprotein phosphatase activity"/>
    <property type="evidence" value="ECO:0007669"/>
    <property type="project" value="TreeGrafter"/>
</dbReference>
<dbReference type="Proteomes" id="UP000535491">
    <property type="component" value="Unassembled WGS sequence"/>
</dbReference>
<name>A0A7W1WPS5_9BACL</name>
<dbReference type="Pfam" id="PF02518">
    <property type="entry name" value="HATPase_c"/>
    <property type="match status" value="1"/>
</dbReference>
<feature type="domain" description="Histidine kinase" evidence="16">
    <location>
        <begin position="135"/>
        <end position="351"/>
    </location>
</feature>
<reference evidence="17 18" key="1">
    <citation type="submission" date="2020-07" db="EMBL/GenBank/DDBJ databases">
        <authorList>
            <person name="Feng H."/>
        </authorList>
    </citation>
    <scope>NUCLEOTIDE SEQUENCE [LARGE SCALE GENOMIC DNA]</scope>
    <source>
        <strain evidence="18">s-10</strain>
    </source>
</reference>
<sequence>MKQAVRIFLRERMGWITLVYVNLGLVFLLIALVLSFEKTQMEIIKQEIGYGLLFSTVLLLLFLVIQFWRRFPYYRVLQKGAYHVETVDDFAEWGETGSDERKLVTDVVQNLYRLAVAERQQFQEARKQHLEFINLWVHQMKTPVATLSLFTQQTKGMTNEERERLKGMEEEIEKLNEGLDMVLSMARLTDFAIDYQIRPVSLMESVRDVIQTKKKQFIRNGIFPRLEAEEKDWTVLTDPKWNRFVIDQIVQNALKYASQVNQRSYVHIGLQYDEKMITLSIRDEGPGIPAHDLSRIFHPFFTGENGRKYAQATGMGLYLVKKVLDQLNHEIKVESKQGQGTTVCIKYKKPS</sequence>
<dbReference type="CDD" id="cd00082">
    <property type="entry name" value="HisKA"/>
    <property type="match status" value="1"/>
</dbReference>
<dbReference type="SUPFAM" id="SSF47384">
    <property type="entry name" value="Homodimeric domain of signal transducing histidine kinase"/>
    <property type="match status" value="1"/>
</dbReference>
<dbReference type="InterPro" id="IPR050351">
    <property type="entry name" value="BphY/WalK/GraS-like"/>
</dbReference>
<keyword evidence="13 15" id="KW-0472">Membrane</keyword>
<dbReference type="InterPro" id="IPR003661">
    <property type="entry name" value="HisK_dim/P_dom"/>
</dbReference>
<evidence type="ECO:0000256" key="9">
    <source>
        <dbReference type="ARBA" id="ARBA00022777"/>
    </source>
</evidence>
<proteinExistence type="predicted"/>
<evidence type="ECO:0000259" key="16">
    <source>
        <dbReference type="PROSITE" id="PS50109"/>
    </source>
</evidence>
<keyword evidence="18" id="KW-1185">Reference proteome</keyword>
<evidence type="ECO:0000256" key="13">
    <source>
        <dbReference type="ARBA" id="ARBA00023136"/>
    </source>
</evidence>
<evidence type="ECO:0000313" key="18">
    <source>
        <dbReference type="Proteomes" id="UP000535491"/>
    </source>
</evidence>
<comment type="catalytic activity">
    <reaction evidence="1">
        <text>ATP + protein L-histidine = ADP + protein N-phospho-L-histidine.</text>
        <dbReference type="EC" id="2.7.13.3"/>
    </reaction>
</comment>
<dbReference type="Gene3D" id="1.10.287.130">
    <property type="match status" value="1"/>
</dbReference>
<accession>A0A7W1WPS5</accession>
<dbReference type="InterPro" id="IPR005467">
    <property type="entry name" value="His_kinase_dom"/>
</dbReference>
<keyword evidence="4" id="KW-1003">Cell membrane</keyword>
<evidence type="ECO:0000256" key="11">
    <source>
        <dbReference type="ARBA" id="ARBA00022989"/>
    </source>
</evidence>
<dbReference type="GO" id="GO:0016036">
    <property type="term" value="P:cellular response to phosphate starvation"/>
    <property type="evidence" value="ECO:0007669"/>
    <property type="project" value="TreeGrafter"/>
</dbReference>
<comment type="subcellular location">
    <subcellularLocation>
        <location evidence="2">Cell membrane</location>
        <topology evidence="2">Multi-pass membrane protein</topology>
    </subcellularLocation>
</comment>
<dbReference type="PANTHER" id="PTHR45453">
    <property type="entry name" value="PHOSPHATE REGULON SENSOR PROTEIN PHOR"/>
    <property type="match status" value="1"/>
</dbReference>
<evidence type="ECO:0000256" key="7">
    <source>
        <dbReference type="ARBA" id="ARBA00022692"/>
    </source>
</evidence>
<dbReference type="EC" id="2.7.13.3" evidence="3"/>
<keyword evidence="7 15" id="KW-0812">Transmembrane</keyword>
<keyword evidence="6" id="KW-0808">Transferase</keyword>
<evidence type="ECO:0000256" key="6">
    <source>
        <dbReference type="ARBA" id="ARBA00022679"/>
    </source>
</evidence>
<gene>
    <name evidence="17" type="ORF">H1191_05015</name>
</gene>
<dbReference type="SMART" id="SM00387">
    <property type="entry name" value="HATPase_c"/>
    <property type="match status" value="1"/>
</dbReference>
<keyword evidence="5" id="KW-0597">Phosphoprotein</keyword>
<evidence type="ECO:0000256" key="5">
    <source>
        <dbReference type="ARBA" id="ARBA00022553"/>
    </source>
</evidence>
<protein>
    <recommendedName>
        <fullName evidence="3">histidine kinase</fullName>
        <ecNumber evidence="3">2.7.13.3</ecNumber>
    </recommendedName>
</protein>
<evidence type="ECO:0000256" key="15">
    <source>
        <dbReference type="SAM" id="Phobius"/>
    </source>
</evidence>
<dbReference type="GO" id="GO:0000155">
    <property type="term" value="F:phosphorelay sensor kinase activity"/>
    <property type="evidence" value="ECO:0007669"/>
    <property type="project" value="InterPro"/>
</dbReference>
<evidence type="ECO:0000313" key="17">
    <source>
        <dbReference type="EMBL" id="MBA4493661.1"/>
    </source>
</evidence>
<dbReference type="GO" id="GO:0005524">
    <property type="term" value="F:ATP binding"/>
    <property type="evidence" value="ECO:0007669"/>
    <property type="project" value="UniProtKB-KW"/>
</dbReference>
<dbReference type="SUPFAM" id="SSF55874">
    <property type="entry name" value="ATPase domain of HSP90 chaperone/DNA topoisomerase II/histidine kinase"/>
    <property type="match status" value="1"/>
</dbReference>
<evidence type="ECO:0000256" key="8">
    <source>
        <dbReference type="ARBA" id="ARBA00022741"/>
    </source>
</evidence>
<dbReference type="PROSITE" id="PS50109">
    <property type="entry name" value="HIS_KIN"/>
    <property type="match status" value="1"/>
</dbReference>
<evidence type="ECO:0000256" key="4">
    <source>
        <dbReference type="ARBA" id="ARBA00022475"/>
    </source>
</evidence>
<evidence type="ECO:0000256" key="12">
    <source>
        <dbReference type="ARBA" id="ARBA00023012"/>
    </source>
</evidence>
<dbReference type="InterPro" id="IPR036890">
    <property type="entry name" value="HATPase_C_sf"/>
</dbReference>
<keyword evidence="12" id="KW-0902">Two-component regulatory system</keyword>
<dbReference type="SMART" id="SM00388">
    <property type="entry name" value="HisKA"/>
    <property type="match status" value="1"/>
</dbReference>
<feature type="transmembrane region" description="Helical" evidence="15">
    <location>
        <begin position="12"/>
        <end position="36"/>
    </location>
</feature>
<dbReference type="InterPro" id="IPR036097">
    <property type="entry name" value="HisK_dim/P_sf"/>
</dbReference>
<feature type="transmembrane region" description="Helical" evidence="15">
    <location>
        <begin position="48"/>
        <end position="68"/>
    </location>
</feature>
<dbReference type="PRINTS" id="PR00344">
    <property type="entry name" value="BCTRLSENSOR"/>
</dbReference>
<feature type="coiled-coil region" evidence="14">
    <location>
        <begin position="158"/>
        <end position="185"/>
    </location>
</feature>
<dbReference type="AlphaFoldDB" id="A0A7W1WPS5"/>
<keyword evidence="10" id="KW-0067">ATP-binding</keyword>